<name>A0ABR2HY36_9PEZI</name>
<organism evidence="2 3">
    <name type="scientific">Apiospora arundinis</name>
    <dbReference type="NCBI Taxonomy" id="335852"/>
    <lineage>
        <taxon>Eukaryota</taxon>
        <taxon>Fungi</taxon>
        <taxon>Dikarya</taxon>
        <taxon>Ascomycota</taxon>
        <taxon>Pezizomycotina</taxon>
        <taxon>Sordariomycetes</taxon>
        <taxon>Xylariomycetidae</taxon>
        <taxon>Amphisphaeriales</taxon>
        <taxon>Apiosporaceae</taxon>
        <taxon>Apiospora</taxon>
    </lineage>
</organism>
<gene>
    <name evidence="2" type="ORF">PGQ11_010964</name>
</gene>
<comment type="caution">
    <text evidence="2">The sequence shown here is derived from an EMBL/GenBank/DDBJ whole genome shotgun (WGS) entry which is preliminary data.</text>
</comment>
<evidence type="ECO:0000313" key="3">
    <source>
        <dbReference type="Proteomes" id="UP001390339"/>
    </source>
</evidence>
<dbReference type="Proteomes" id="UP001390339">
    <property type="component" value="Unassembled WGS sequence"/>
</dbReference>
<evidence type="ECO:0000256" key="1">
    <source>
        <dbReference type="SAM" id="MobiDB-lite"/>
    </source>
</evidence>
<dbReference type="EMBL" id="JAPCWZ010000007">
    <property type="protein sequence ID" value="KAK8855052.1"/>
    <property type="molecule type" value="Genomic_DNA"/>
</dbReference>
<evidence type="ECO:0000313" key="2">
    <source>
        <dbReference type="EMBL" id="KAK8855052.1"/>
    </source>
</evidence>
<accession>A0ABR2HY36</accession>
<reference evidence="2 3" key="1">
    <citation type="journal article" date="2024" name="IMA Fungus">
        <title>Apiospora arundinis, a panoply of carbohydrate-active enzymes and secondary metabolites.</title>
        <authorList>
            <person name="Sorensen T."/>
            <person name="Petersen C."/>
            <person name="Muurmann A.T."/>
            <person name="Christiansen J.V."/>
            <person name="Brundto M.L."/>
            <person name="Overgaard C.K."/>
            <person name="Boysen A.T."/>
            <person name="Wollenberg R.D."/>
            <person name="Larsen T.O."/>
            <person name="Sorensen J.L."/>
            <person name="Nielsen K.L."/>
            <person name="Sondergaard T.E."/>
        </authorList>
    </citation>
    <scope>NUCLEOTIDE SEQUENCE [LARGE SCALE GENOMIC DNA]</scope>
    <source>
        <strain evidence="2 3">AAU 773</strain>
    </source>
</reference>
<protein>
    <submittedName>
        <fullName evidence="2">Uncharacterized protein</fullName>
    </submittedName>
</protein>
<feature type="region of interest" description="Disordered" evidence="1">
    <location>
        <begin position="569"/>
        <end position="613"/>
    </location>
</feature>
<keyword evidence="3" id="KW-1185">Reference proteome</keyword>
<sequence length="679" mass="76310">MPNLMNESAPGTPTEHTIEYLLGQRNAEEKSKKDLKSLGELTDHERSATGIVRLGTRCTKIPGDPFGLYSSWAGNVSHPGDKRMLKIMPALYQQILACHPSQSKRRDAVQEFLAKVPTTEAVLLATASADKGDIEVVNDNAEETIVNFRLKSMTVRLMHCKDVDLRGKEPFSRTKRYREALTAARVAFNEAPMSTSVQQLVMALRLLRTAGNFDTALSKLSNTEGKAQKILAELRSEAQEEYWLHSTKPERTLLRQNAGMDQSADIQGLLEAIKAGWSSKWNNGRYDADFFFQYLADKAATEKVWHLVDADLFVVTDKNRRVIFANLEDATGLLFGDDLAQRLATTIDMYSFFVPLPLPETKRHVVDRYVRRIHPELDPANATVEQLARAKMAVAHYGCWSMAGDPHGEDVFLTRDTGFWRSFEAGYYPRKVFKGFCRSVLGRCTDVIRFLVENLDPEYYALCRAVYEQLPEDDRVATTDKDFLSLFALGINGHTQRHRDTNDIAGGMAGLMTLGDYTGGNLCIPQLRFRVRYKPGACTVLRGDKMDHLVTDYSGPRYFVIGANHESVRRHAERKMGQAPAPEKEDEEAARRRQISDPFAPPDYRDQSKMALGDSDDECENRFYVASEREVGITAGVSIKTPCINPGCDEDDEEVANHQWTNEELHEAAALPLYDVSSS</sequence>
<dbReference type="Gene3D" id="3.60.130.30">
    <property type="match status" value="1"/>
</dbReference>
<proteinExistence type="predicted"/>